<keyword evidence="3" id="KW-0998">Cell outer membrane</keyword>
<dbReference type="Proteomes" id="UP000558192">
    <property type="component" value="Unassembled WGS sequence"/>
</dbReference>
<dbReference type="RefSeq" id="WP_168068946.1">
    <property type="nucleotide sequence ID" value="NZ_JAATJC010000001.1"/>
</dbReference>
<evidence type="ECO:0000256" key="4">
    <source>
        <dbReference type="PROSITE-ProRule" id="PRU00473"/>
    </source>
</evidence>
<evidence type="ECO:0000256" key="1">
    <source>
        <dbReference type="ARBA" id="ARBA00004442"/>
    </source>
</evidence>
<dbReference type="InterPro" id="IPR006665">
    <property type="entry name" value="OmpA-like"/>
</dbReference>
<dbReference type="EMBL" id="JAATJC010000001">
    <property type="protein sequence ID" value="NJC06018.1"/>
    <property type="molecule type" value="Genomic_DNA"/>
</dbReference>
<evidence type="ECO:0000256" key="6">
    <source>
        <dbReference type="SAM" id="SignalP"/>
    </source>
</evidence>
<dbReference type="InterPro" id="IPR050330">
    <property type="entry name" value="Bact_OuterMem_StrucFunc"/>
</dbReference>
<feature type="chain" id="PRO_5030844388" evidence="6">
    <location>
        <begin position="20"/>
        <end position="334"/>
    </location>
</feature>
<evidence type="ECO:0000313" key="8">
    <source>
        <dbReference type="EMBL" id="NJC06018.1"/>
    </source>
</evidence>
<name>A0A7X5Y782_9SPHN</name>
<feature type="region of interest" description="Disordered" evidence="5">
    <location>
        <begin position="306"/>
        <end position="325"/>
    </location>
</feature>
<evidence type="ECO:0000256" key="2">
    <source>
        <dbReference type="ARBA" id="ARBA00023136"/>
    </source>
</evidence>
<sequence>MPARPSFRIALVSATLVLAGCGGSNPFSGDPAPLDVQIAHPNGVVLQLLSAGASGDHVVVNARVLNGRDQEVKLAQGTEKSYLLTGSGEKLFLVPPAANESLAIPAGQVMDVALVFAGKLPGDGKATLVLSENGNADSVYTGSPRFQVVLAAAPGGGSVPEMTALSNMRPLPTSTLQASAGTGSSLGSGGQATSELRTVEALKSELGAQQTERGTVVSLASDVTFDFDKATLRDNAKPTLDRLAELIKASPAGAISIEGHTDAKGDDDYNKRLSEQRAAAVKEYLATKGIDAAKLTTIALGELRPVAPNAAADGGDDEAGRQRNRRVEVILPKS</sequence>
<dbReference type="CDD" id="cd07185">
    <property type="entry name" value="OmpA_C-like"/>
    <property type="match status" value="1"/>
</dbReference>
<dbReference type="AlphaFoldDB" id="A0A7X5Y782"/>
<dbReference type="InterPro" id="IPR006664">
    <property type="entry name" value="OMP_bac"/>
</dbReference>
<evidence type="ECO:0000256" key="3">
    <source>
        <dbReference type="ARBA" id="ARBA00023237"/>
    </source>
</evidence>
<dbReference type="GO" id="GO:0009279">
    <property type="term" value="C:cell outer membrane"/>
    <property type="evidence" value="ECO:0007669"/>
    <property type="project" value="UniProtKB-SubCell"/>
</dbReference>
<comment type="caution">
    <text evidence="8">The sequence shown here is derived from an EMBL/GenBank/DDBJ whole genome shotgun (WGS) entry which is preliminary data.</text>
</comment>
<dbReference type="Pfam" id="PF00691">
    <property type="entry name" value="OmpA"/>
    <property type="match status" value="1"/>
</dbReference>
<proteinExistence type="predicted"/>
<keyword evidence="9" id="KW-1185">Reference proteome</keyword>
<protein>
    <submittedName>
        <fullName evidence="8">Outer membrane protein OmpA-like peptidoglycan-associated protein</fullName>
    </submittedName>
</protein>
<feature type="signal peptide" evidence="6">
    <location>
        <begin position="1"/>
        <end position="19"/>
    </location>
</feature>
<evidence type="ECO:0000313" key="9">
    <source>
        <dbReference type="Proteomes" id="UP000558192"/>
    </source>
</evidence>
<evidence type="ECO:0000256" key="5">
    <source>
        <dbReference type="SAM" id="MobiDB-lite"/>
    </source>
</evidence>
<keyword evidence="2 4" id="KW-0472">Membrane</keyword>
<keyword evidence="6" id="KW-0732">Signal</keyword>
<gene>
    <name evidence="8" type="ORF">GGQ97_001811</name>
</gene>
<feature type="domain" description="OmpA-like" evidence="7">
    <location>
        <begin position="212"/>
        <end position="334"/>
    </location>
</feature>
<reference evidence="8 9" key="1">
    <citation type="submission" date="2020-03" db="EMBL/GenBank/DDBJ databases">
        <title>Genomic Encyclopedia of Type Strains, Phase IV (KMG-IV): sequencing the most valuable type-strain genomes for metagenomic binning, comparative biology and taxonomic classification.</title>
        <authorList>
            <person name="Goeker M."/>
        </authorList>
    </citation>
    <scope>NUCLEOTIDE SEQUENCE [LARGE SCALE GENOMIC DNA]</scope>
    <source>
        <strain evidence="8 9">DSM 16846</strain>
    </source>
</reference>
<dbReference type="PRINTS" id="PR01021">
    <property type="entry name" value="OMPADOMAIN"/>
</dbReference>
<dbReference type="SUPFAM" id="SSF103088">
    <property type="entry name" value="OmpA-like"/>
    <property type="match status" value="1"/>
</dbReference>
<feature type="region of interest" description="Disordered" evidence="5">
    <location>
        <begin position="175"/>
        <end position="194"/>
    </location>
</feature>
<dbReference type="PANTHER" id="PTHR30329">
    <property type="entry name" value="STATOR ELEMENT OF FLAGELLAR MOTOR COMPLEX"/>
    <property type="match status" value="1"/>
</dbReference>
<dbReference type="PROSITE" id="PS51257">
    <property type="entry name" value="PROKAR_LIPOPROTEIN"/>
    <property type="match status" value="1"/>
</dbReference>
<evidence type="ECO:0000259" key="7">
    <source>
        <dbReference type="PROSITE" id="PS51123"/>
    </source>
</evidence>
<dbReference type="Gene3D" id="3.30.1330.60">
    <property type="entry name" value="OmpA-like domain"/>
    <property type="match status" value="1"/>
</dbReference>
<dbReference type="PROSITE" id="PS51123">
    <property type="entry name" value="OMPA_2"/>
    <property type="match status" value="1"/>
</dbReference>
<comment type="subcellular location">
    <subcellularLocation>
        <location evidence="1">Cell outer membrane</location>
    </subcellularLocation>
</comment>
<dbReference type="InterPro" id="IPR036737">
    <property type="entry name" value="OmpA-like_sf"/>
</dbReference>
<dbReference type="PANTHER" id="PTHR30329:SF21">
    <property type="entry name" value="LIPOPROTEIN YIAD-RELATED"/>
    <property type="match status" value="1"/>
</dbReference>
<organism evidence="8 9">
    <name type="scientific">Sphingomonas kaistensis</name>
    <dbReference type="NCBI Taxonomy" id="298708"/>
    <lineage>
        <taxon>Bacteria</taxon>
        <taxon>Pseudomonadati</taxon>
        <taxon>Pseudomonadota</taxon>
        <taxon>Alphaproteobacteria</taxon>
        <taxon>Sphingomonadales</taxon>
        <taxon>Sphingomonadaceae</taxon>
        <taxon>Sphingomonas</taxon>
    </lineage>
</organism>
<accession>A0A7X5Y782</accession>